<dbReference type="InterPro" id="IPR017871">
    <property type="entry name" value="ABC_transporter-like_CS"/>
</dbReference>
<evidence type="ECO:0000313" key="6">
    <source>
        <dbReference type="EMBL" id="OMD23310.1"/>
    </source>
</evidence>
<dbReference type="InterPro" id="IPR003439">
    <property type="entry name" value="ABC_transporter-like_ATP-bd"/>
</dbReference>
<sequence>MELKLCNIVHDFGKKRILNTINLSMSPGVYGLLGPNGTGKTTLMRIVADVLYPTRGNVLLDGQNKDDMGDQYRAQIGYLPQELGMYNHFSARDFLYYVAALKGLTKKEASDRIEVLAQTVNLSGEMDKKCGKYSGGMKRRLGIAQALLNNPSILILDEPTVGLDPSERVRFRNLISEISNERIVILSTHIVSDVDHIAKQVLLMGRGELLRQGTIKELTNELQGEVWEAHVPGRLLAQIEENGTVVNVQQTDTGLVVRVVSKTLPVENARMVNPSLEDVYMHYFRRG</sequence>
<name>A0A1R0WX46_9BACL</name>
<dbReference type="EMBL" id="MKQP01000057">
    <property type="protein sequence ID" value="OMD23310.1"/>
    <property type="molecule type" value="Genomic_DNA"/>
</dbReference>
<dbReference type="PANTHER" id="PTHR43335:SF2">
    <property type="entry name" value="ABC TRANSPORTER, ATP-BINDING PROTEIN"/>
    <property type="match status" value="1"/>
</dbReference>
<dbReference type="InterPro" id="IPR003593">
    <property type="entry name" value="AAA+_ATPase"/>
</dbReference>
<feature type="domain" description="ABC transporter" evidence="5">
    <location>
        <begin position="3"/>
        <end position="231"/>
    </location>
</feature>
<dbReference type="SUPFAM" id="SSF52540">
    <property type="entry name" value="P-loop containing nucleoside triphosphate hydrolases"/>
    <property type="match status" value="1"/>
</dbReference>
<organism evidence="6 7">
    <name type="scientific">Paenibacillus odorifer</name>
    <dbReference type="NCBI Taxonomy" id="189426"/>
    <lineage>
        <taxon>Bacteria</taxon>
        <taxon>Bacillati</taxon>
        <taxon>Bacillota</taxon>
        <taxon>Bacilli</taxon>
        <taxon>Bacillales</taxon>
        <taxon>Paenibacillaceae</taxon>
        <taxon>Paenibacillus</taxon>
    </lineage>
</organism>
<dbReference type="GeneID" id="31570358"/>
<dbReference type="PANTHER" id="PTHR43335">
    <property type="entry name" value="ABC TRANSPORTER, ATP-BINDING PROTEIN"/>
    <property type="match status" value="1"/>
</dbReference>
<comment type="similarity">
    <text evidence="1">Belongs to the ABC transporter superfamily.</text>
</comment>
<dbReference type="Proteomes" id="UP000187465">
    <property type="component" value="Unassembled WGS sequence"/>
</dbReference>
<evidence type="ECO:0000313" key="7">
    <source>
        <dbReference type="Proteomes" id="UP000187465"/>
    </source>
</evidence>
<dbReference type="AlphaFoldDB" id="A0A1R0WX46"/>
<dbReference type="Gene3D" id="3.40.50.300">
    <property type="entry name" value="P-loop containing nucleotide triphosphate hydrolases"/>
    <property type="match status" value="1"/>
</dbReference>
<dbReference type="InterPro" id="IPR027417">
    <property type="entry name" value="P-loop_NTPase"/>
</dbReference>
<dbReference type="CDD" id="cd03264">
    <property type="entry name" value="ABC_drug_resistance_like"/>
    <property type="match status" value="1"/>
</dbReference>
<keyword evidence="3" id="KW-0547">Nucleotide-binding</keyword>
<keyword evidence="4 6" id="KW-0067">ATP-binding</keyword>
<dbReference type="GO" id="GO:0005524">
    <property type="term" value="F:ATP binding"/>
    <property type="evidence" value="ECO:0007669"/>
    <property type="project" value="UniProtKB-KW"/>
</dbReference>
<evidence type="ECO:0000256" key="3">
    <source>
        <dbReference type="ARBA" id="ARBA00022741"/>
    </source>
</evidence>
<dbReference type="RefSeq" id="WP_038569609.1">
    <property type="nucleotide sequence ID" value="NZ_CP009428.1"/>
</dbReference>
<dbReference type="KEGG" id="pod:PODO_09005"/>
<reference evidence="6 7" key="1">
    <citation type="submission" date="2016-10" db="EMBL/GenBank/DDBJ databases">
        <title>Paenibacillus species isolates.</title>
        <authorList>
            <person name="Beno S.M."/>
        </authorList>
    </citation>
    <scope>NUCLEOTIDE SEQUENCE [LARGE SCALE GENOMIC DNA]</scope>
    <source>
        <strain evidence="6 7">FSL H7-0604</strain>
    </source>
</reference>
<protein>
    <submittedName>
        <fullName evidence="6">ABC transporter ATP-binding protein</fullName>
    </submittedName>
</protein>
<dbReference type="PROSITE" id="PS00211">
    <property type="entry name" value="ABC_TRANSPORTER_1"/>
    <property type="match status" value="1"/>
</dbReference>
<evidence type="ECO:0000256" key="2">
    <source>
        <dbReference type="ARBA" id="ARBA00022448"/>
    </source>
</evidence>
<dbReference type="GO" id="GO:0016887">
    <property type="term" value="F:ATP hydrolysis activity"/>
    <property type="evidence" value="ECO:0007669"/>
    <property type="project" value="InterPro"/>
</dbReference>
<evidence type="ECO:0000256" key="4">
    <source>
        <dbReference type="ARBA" id="ARBA00022840"/>
    </source>
</evidence>
<evidence type="ECO:0000259" key="5">
    <source>
        <dbReference type="PROSITE" id="PS50893"/>
    </source>
</evidence>
<dbReference type="SMART" id="SM00382">
    <property type="entry name" value="AAA"/>
    <property type="match status" value="1"/>
</dbReference>
<gene>
    <name evidence="6" type="ORF">BJP51_30275</name>
</gene>
<comment type="caution">
    <text evidence="6">The sequence shown here is derived from an EMBL/GenBank/DDBJ whole genome shotgun (WGS) entry which is preliminary data.</text>
</comment>
<dbReference type="Pfam" id="PF00005">
    <property type="entry name" value="ABC_tran"/>
    <property type="match status" value="1"/>
</dbReference>
<accession>A0A1R0WX46</accession>
<evidence type="ECO:0000256" key="1">
    <source>
        <dbReference type="ARBA" id="ARBA00005417"/>
    </source>
</evidence>
<proteinExistence type="inferred from homology"/>
<keyword evidence="2" id="KW-0813">Transport</keyword>
<dbReference type="PROSITE" id="PS50893">
    <property type="entry name" value="ABC_TRANSPORTER_2"/>
    <property type="match status" value="1"/>
</dbReference>